<evidence type="ECO:0000256" key="4">
    <source>
        <dbReference type="SAM" id="SignalP"/>
    </source>
</evidence>
<gene>
    <name evidence="6" type="ORF">P9875_26090</name>
</gene>
<comment type="subcellular location">
    <subcellularLocation>
        <location evidence="1">Cell envelope</location>
    </subcellularLocation>
</comment>
<accession>A0ABY8I514</accession>
<evidence type="ECO:0000256" key="1">
    <source>
        <dbReference type="ARBA" id="ARBA00004196"/>
    </source>
</evidence>
<dbReference type="InterPro" id="IPR025997">
    <property type="entry name" value="SBP_2_dom"/>
</dbReference>
<comment type="similarity">
    <text evidence="2">Belongs to the bacterial solute-binding protein 2 family.</text>
</comment>
<sequence>MMLKRKLLALSTTALCAASLSVSASAAPLKIGMSFQELNNPYFITMKKALEEAAASIGATVVITDARHDVAKQTSDVEDMIQKKIDILLLNPTDSVGIQSAVKAAKAAGVIVVAVDANANGPVDSFVGSKNFNAGQLACTYLAKSLDGKGDVAILDGIPVVPILERVRGCKDALAAFPGIKIVSTQNGKQERDQALTVTENILQAQPKLKGIFSVNDGGAMGALSAIEASGKDVKLTSVDGAPEAIKAMLKPNSRFIATAAQYPRDQVRLALAIAMAKKWGANVPAQVPVDVKLVDKAGAKSFSW</sequence>
<feature type="signal peptide" evidence="4">
    <location>
        <begin position="1"/>
        <end position="26"/>
    </location>
</feature>
<evidence type="ECO:0000256" key="2">
    <source>
        <dbReference type="ARBA" id="ARBA00007639"/>
    </source>
</evidence>
<name>A0ABY8I514_9BURK</name>
<dbReference type="Gene3D" id="3.40.50.2300">
    <property type="match status" value="2"/>
</dbReference>
<dbReference type="RefSeq" id="WP_278317003.1">
    <property type="nucleotide sequence ID" value="NZ_CP121464.1"/>
</dbReference>
<keyword evidence="3 4" id="KW-0732">Signal</keyword>
<proteinExistence type="inferred from homology"/>
<dbReference type="PANTHER" id="PTHR46847">
    <property type="entry name" value="D-ALLOSE-BINDING PERIPLASMIC PROTEIN-RELATED"/>
    <property type="match status" value="1"/>
</dbReference>
<dbReference type="InterPro" id="IPR028082">
    <property type="entry name" value="Peripla_BP_I"/>
</dbReference>
<evidence type="ECO:0000259" key="5">
    <source>
        <dbReference type="Pfam" id="PF13407"/>
    </source>
</evidence>
<feature type="domain" description="Periplasmic binding protein" evidence="5">
    <location>
        <begin position="31"/>
        <end position="277"/>
    </location>
</feature>
<dbReference type="EMBL" id="CP121464">
    <property type="protein sequence ID" value="WFR79122.1"/>
    <property type="molecule type" value="Genomic_DNA"/>
</dbReference>
<protein>
    <submittedName>
        <fullName evidence="6">ABC transporter substrate-binding protein</fullName>
    </submittedName>
</protein>
<organism evidence="6 7">
    <name type="scientific">Janthinobacterium rivuli</name>
    <dbReference type="NCBI Taxonomy" id="2751478"/>
    <lineage>
        <taxon>Bacteria</taxon>
        <taxon>Pseudomonadati</taxon>
        <taxon>Pseudomonadota</taxon>
        <taxon>Betaproteobacteria</taxon>
        <taxon>Burkholderiales</taxon>
        <taxon>Oxalobacteraceae</taxon>
        <taxon>Janthinobacterium</taxon>
    </lineage>
</organism>
<keyword evidence="7" id="KW-1185">Reference proteome</keyword>
<feature type="chain" id="PRO_5045229767" evidence="4">
    <location>
        <begin position="27"/>
        <end position="305"/>
    </location>
</feature>
<evidence type="ECO:0000313" key="6">
    <source>
        <dbReference type="EMBL" id="WFR79122.1"/>
    </source>
</evidence>
<reference evidence="6 7" key="1">
    <citation type="submission" date="2023-04" db="EMBL/GenBank/DDBJ databases">
        <title>Nanopore sequencing of Janthinobacterium from water.</title>
        <authorList>
            <person name="Ciuchcinski K."/>
            <person name="Rokowska A."/>
            <person name="Dziewit L."/>
        </authorList>
    </citation>
    <scope>NUCLEOTIDE SEQUENCE [LARGE SCALE GENOMIC DNA]</scope>
    <source>
        <strain evidence="6 7">DEMB2</strain>
    </source>
</reference>
<dbReference type="SUPFAM" id="SSF53822">
    <property type="entry name" value="Periplasmic binding protein-like I"/>
    <property type="match status" value="1"/>
</dbReference>
<dbReference type="CDD" id="cd06321">
    <property type="entry name" value="PBP1_ABC_sugar_binding-like"/>
    <property type="match status" value="1"/>
</dbReference>
<dbReference type="Pfam" id="PF13407">
    <property type="entry name" value="Peripla_BP_4"/>
    <property type="match status" value="1"/>
</dbReference>
<dbReference type="Proteomes" id="UP001219584">
    <property type="component" value="Chromosome"/>
</dbReference>
<dbReference type="PANTHER" id="PTHR46847:SF1">
    <property type="entry name" value="D-ALLOSE-BINDING PERIPLASMIC PROTEIN-RELATED"/>
    <property type="match status" value="1"/>
</dbReference>
<evidence type="ECO:0000313" key="7">
    <source>
        <dbReference type="Proteomes" id="UP001219584"/>
    </source>
</evidence>
<evidence type="ECO:0000256" key="3">
    <source>
        <dbReference type="ARBA" id="ARBA00022729"/>
    </source>
</evidence>